<organism evidence="1 2">
    <name type="scientific">Protopolystoma xenopodis</name>
    <dbReference type="NCBI Taxonomy" id="117903"/>
    <lineage>
        <taxon>Eukaryota</taxon>
        <taxon>Metazoa</taxon>
        <taxon>Spiralia</taxon>
        <taxon>Lophotrochozoa</taxon>
        <taxon>Platyhelminthes</taxon>
        <taxon>Monogenea</taxon>
        <taxon>Polyopisthocotylea</taxon>
        <taxon>Polystomatidea</taxon>
        <taxon>Polystomatidae</taxon>
        <taxon>Protopolystoma</taxon>
    </lineage>
</organism>
<keyword evidence="2" id="KW-1185">Reference proteome</keyword>
<evidence type="ECO:0000313" key="2">
    <source>
        <dbReference type="Proteomes" id="UP000784294"/>
    </source>
</evidence>
<protein>
    <submittedName>
        <fullName evidence="1">Uncharacterized protein</fullName>
    </submittedName>
</protein>
<gene>
    <name evidence="1" type="ORF">PXEA_LOCUS1026</name>
</gene>
<evidence type="ECO:0000313" key="1">
    <source>
        <dbReference type="EMBL" id="VEL07586.1"/>
    </source>
</evidence>
<dbReference type="EMBL" id="CAAALY010002037">
    <property type="protein sequence ID" value="VEL07586.1"/>
    <property type="molecule type" value="Genomic_DNA"/>
</dbReference>
<dbReference type="AlphaFoldDB" id="A0A448WBC5"/>
<sequence length="217" mass="25287">METAMADDFGLEWLLRKRGDCIERESSRLITRHSYQHNCPKSVQSCQAASSSRSTNHSDHFTDLSWAKISRSTVTSSHVDSAHRAICSNQHMIRPPSTRYSSQLIFSFPQKRHCVPCRQGTLLEKQSKTVYSPSTWDDRQEMAYLRGKIRQKERKLRGEIEEEEAKTEFSRLKFALHRVRNEGVPYLRTSAALDSLKRLQAEAEFCWEPSSCRRYRK</sequence>
<dbReference type="Proteomes" id="UP000784294">
    <property type="component" value="Unassembled WGS sequence"/>
</dbReference>
<proteinExistence type="predicted"/>
<reference evidence="1" key="1">
    <citation type="submission" date="2018-11" db="EMBL/GenBank/DDBJ databases">
        <authorList>
            <consortium name="Pathogen Informatics"/>
        </authorList>
    </citation>
    <scope>NUCLEOTIDE SEQUENCE</scope>
</reference>
<name>A0A448WBC5_9PLAT</name>
<comment type="caution">
    <text evidence="1">The sequence shown here is derived from an EMBL/GenBank/DDBJ whole genome shotgun (WGS) entry which is preliminary data.</text>
</comment>
<accession>A0A448WBC5</accession>